<dbReference type="GO" id="GO:0000776">
    <property type="term" value="C:kinetochore"/>
    <property type="evidence" value="ECO:0007669"/>
    <property type="project" value="TreeGrafter"/>
</dbReference>
<keyword evidence="4" id="KW-0418">Kinase</keyword>
<dbReference type="AlphaFoldDB" id="A0AAV1E5I0"/>
<dbReference type="Gene3D" id="3.30.200.20">
    <property type="entry name" value="Phosphorylase Kinase, domain 1"/>
    <property type="match status" value="1"/>
</dbReference>
<dbReference type="SUPFAM" id="SSF56112">
    <property type="entry name" value="Protein kinase-like (PK-like)"/>
    <property type="match status" value="1"/>
</dbReference>
<dbReference type="PANTHER" id="PTHR22974">
    <property type="entry name" value="MIXED LINEAGE PROTEIN KINASE"/>
    <property type="match status" value="1"/>
</dbReference>
<dbReference type="SMART" id="SM00220">
    <property type="entry name" value="S_TKc"/>
    <property type="match status" value="1"/>
</dbReference>
<keyword evidence="5 6" id="KW-0067">ATP-binding</keyword>
<evidence type="ECO:0000256" key="3">
    <source>
        <dbReference type="ARBA" id="ARBA00022741"/>
    </source>
</evidence>
<dbReference type="Proteomes" id="UP001161247">
    <property type="component" value="Chromosome 8"/>
</dbReference>
<evidence type="ECO:0000256" key="7">
    <source>
        <dbReference type="SAM" id="MobiDB-lite"/>
    </source>
</evidence>
<dbReference type="FunFam" id="3.30.200.20:FF:000269">
    <property type="entry name" value="serine/threonine-protein kinase mph1 isoform X2"/>
    <property type="match status" value="1"/>
</dbReference>
<feature type="region of interest" description="Disordered" evidence="7">
    <location>
        <begin position="1"/>
        <end position="46"/>
    </location>
</feature>
<dbReference type="GO" id="GO:0004674">
    <property type="term" value="F:protein serine/threonine kinase activity"/>
    <property type="evidence" value="ECO:0007669"/>
    <property type="project" value="UniProtKB-KW"/>
</dbReference>
<dbReference type="PROSITE" id="PS00108">
    <property type="entry name" value="PROTEIN_KINASE_ST"/>
    <property type="match status" value="1"/>
</dbReference>
<evidence type="ECO:0000259" key="8">
    <source>
        <dbReference type="PROSITE" id="PS50011"/>
    </source>
</evidence>
<dbReference type="GO" id="GO:0098813">
    <property type="term" value="P:nuclear chromosome segregation"/>
    <property type="evidence" value="ECO:0007669"/>
    <property type="project" value="UniProtKB-ARBA"/>
</dbReference>
<dbReference type="CDD" id="cd14131">
    <property type="entry name" value="PKc_Mps1"/>
    <property type="match status" value="1"/>
</dbReference>
<keyword evidence="10" id="KW-1185">Reference proteome</keyword>
<feature type="compositionally biased region" description="Polar residues" evidence="7">
    <location>
        <begin position="76"/>
        <end position="90"/>
    </location>
</feature>
<dbReference type="Pfam" id="PF00069">
    <property type="entry name" value="Pkinase"/>
    <property type="match status" value="1"/>
</dbReference>
<evidence type="ECO:0000256" key="6">
    <source>
        <dbReference type="PROSITE-ProRule" id="PRU10141"/>
    </source>
</evidence>
<dbReference type="GO" id="GO:0033316">
    <property type="term" value="P:meiotic spindle assembly checkpoint signaling"/>
    <property type="evidence" value="ECO:0007669"/>
    <property type="project" value="TreeGrafter"/>
</dbReference>
<name>A0AAV1E5I0_OLDCO</name>
<evidence type="ECO:0000256" key="1">
    <source>
        <dbReference type="ARBA" id="ARBA00022527"/>
    </source>
</evidence>
<dbReference type="InterPro" id="IPR008271">
    <property type="entry name" value="Ser/Thr_kinase_AS"/>
</dbReference>
<reference evidence="9" key="1">
    <citation type="submission" date="2023-03" db="EMBL/GenBank/DDBJ databases">
        <authorList>
            <person name="Julca I."/>
        </authorList>
    </citation>
    <scope>NUCLEOTIDE SEQUENCE</scope>
</reference>
<dbReference type="PROSITE" id="PS50011">
    <property type="entry name" value="PROTEIN_KINASE_DOM"/>
    <property type="match status" value="1"/>
</dbReference>
<accession>A0AAV1E5I0</accession>
<dbReference type="InterPro" id="IPR000719">
    <property type="entry name" value="Prot_kinase_dom"/>
</dbReference>
<keyword evidence="3 6" id="KW-0547">Nucleotide-binding</keyword>
<keyword evidence="1" id="KW-0723">Serine/threonine-protein kinase</keyword>
<dbReference type="GO" id="GO:0005524">
    <property type="term" value="F:ATP binding"/>
    <property type="evidence" value="ECO:0007669"/>
    <property type="project" value="UniProtKB-UniRule"/>
</dbReference>
<dbReference type="GO" id="GO:0004712">
    <property type="term" value="F:protein serine/threonine/tyrosine kinase activity"/>
    <property type="evidence" value="ECO:0007669"/>
    <property type="project" value="TreeGrafter"/>
</dbReference>
<dbReference type="GO" id="GO:0005634">
    <property type="term" value="C:nucleus"/>
    <property type="evidence" value="ECO:0007669"/>
    <property type="project" value="TreeGrafter"/>
</dbReference>
<feature type="compositionally biased region" description="Low complexity" evidence="7">
    <location>
        <begin position="29"/>
        <end position="44"/>
    </location>
</feature>
<dbReference type="InterPro" id="IPR017441">
    <property type="entry name" value="Protein_kinase_ATP_BS"/>
</dbReference>
<dbReference type="EMBL" id="OX459125">
    <property type="protein sequence ID" value="CAI9114637.1"/>
    <property type="molecule type" value="Genomic_DNA"/>
</dbReference>
<dbReference type="GO" id="GO:0007094">
    <property type="term" value="P:mitotic spindle assembly checkpoint signaling"/>
    <property type="evidence" value="ECO:0007669"/>
    <property type="project" value="TreeGrafter"/>
</dbReference>
<feature type="region of interest" description="Disordered" evidence="7">
    <location>
        <begin position="70"/>
        <end position="90"/>
    </location>
</feature>
<organism evidence="9 10">
    <name type="scientific">Oldenlandia corymbosa var. corymbosa</name>
    <dbReference type="NCBI Taxonomy" id="529605"/>
    <lineage>
        <taxon>Eukaryota</taxon>
        <taxon>Viridiplantae</taxon>
        <taxon>Streptophyta</taxon>
        <taxon>Embryophyta</taxon>
        <taxon>Tracheophyta</taxon>
        <taxon>Spermatophyta</taxon>
        <taxon>Magnoliopsida</taxon>
        <taxon>eudicotyledons</taxon>
        <taxon>Gunneridae</taxon>
        <taxon>Pentapetalae</taxon>
        <taxon>asterids</taxon>
        <taxon>lamiids</taxon>
        <taxon>Gentianales</taxon>
        <taxon>Rubiaceae</taxon>
        <taxon>Rubioideae</taxon>
        <taxon>Spermacoceae</taxon>
        <taxon>Hedyotis-Oldenlandia complex</taxon>
        <taxon>Oldenlandia</taxon>
    </lineage>
</organism>
<dbReference type="InterPro" id="IPR011009">
    <property type="entry name" value="Kinase-like_dom_sf"/>
</dbReference>
<dbReference type="FunFam" id="1.10.510.10:FF:000224">
    <property type="entry name" value="serine/threonine-protein kinase mph1 isoform X1"/>
    <property type="match status" value="1"/>
</dbReference>
<evidence type="ECO:0000313" key="10">
    <source>
        <dbReference type="Proteomes" id="UP001161247"/>
    </source>
</evidence>
<keyword evidence="2" id="KW-0808">Transferase</keyword>
<evidence type="ECO:0000313" key="9">
    <source>
        <dbReference type="EMBL" id="CAI9114637.1"/>
    </source>
</evidence>
<dbReference type="PROSITE" id="PS00107">
    <property type="entry name" value="PROTEIN_KINASE_ATP"/>
    <property type="match status" value="1"/>
</dbReference>
<dbReference type="InterPro" id="IPR027084">
    <property type="entry name" value="Mps1_cat"/>
</dbReference>
<feature type="binding site" evidence="6">
    <location>
        <position position="507"/>
    </location>
    <ligand>
        <name>ATP</name>
        <dbReference type="ChEBI" id="CHEBI:30616"/>
    </ligand>
</feature>
<sequence length="858" mass="94613">MEGEEPNLPPAPPPLFTGSNFNRPIYPDSTTNSTTTSSSSSSSSPQAFLRNVQAAFKRHKALGVMLPNHIKPRRMNNPQQETPKGSTFATDSTTFKTMRNVEESLSQRLRECISEPKEIVSVAGETAEHALMTPSMEWGSTINTLERSPKHFGAHCDQPRSLAECRGNDTVASCIIGSEYAAAHEGPKKVHFATGDAKYQGADESKATGLDDLISHLDSLAFTEMEWEGGNQTEVSAAGGHDLPHRNKLTEDVDELLQSKGGTSLLADLGVSDQLHKFSGFIQNDISQPITQSTVVGLSCATTTLINPGSAPVLNSTTYGSEPHQASNSRINLGATGDLEMNYQPLVEPAILPSDPLSKCNTDALSHQAPIAGKVGISSLETCLGVKNTFLSSEKEILIPKDSSTTCNPPMSINDNAATEVQKATESGPALSDVKAVDVKMESNKSGKQGKTVGGKAASVSRKKTYDSDLFFKVNGKLYQRLGKIGSGGSSEVHKVISSDCTIYALKKIKLKGRDYATAYGFCQEIEYLNKLKGKRNIIQLIDFEVTDRALLQEVIKGSMSNKDGRVKEDGYIYMVLEYGEIDLAHMLSQKWKELDSSNATLDENWLRFYWQQILLAVNTIHEERIVHSDLKPANFLLVRGSLKLIDFGIAKAIMSDTTNIQRDSQVGTLSYMSPEAFMCNEKDANGNIIKCGRPSDIWSLGCILYQMVYGRTPFSEYKTFWAKFKVITDPNHEIIYEPVPNPWLKDLMKKCLAWDRNERWRIPQLLQHPFLVPPIPPELSMPMDQRWKLLKLAAHLCKDDATTLSMCSQLDQLLDERGPLITTQASTSLLELQKLFRDVGNLCLQIDKHLGKSEGLL</sequence>
<dbReference type="GO" id="GO:0034501">
    <property type="term" value="P:protein localization to kinetochore"/>
    <property type="evidence" value="ECO:0007669"/>
    <property type="project" value="TreeGrafter"/>
</dbReference>
<proteinExistence type="predicted"/>
<dbReference type="PANTHER" id="PTHR22974:SF21">
    <property type="entry name" value="DUAL SPECIFICITY PROTEIN KINASE TTK"/>
    <property type="match status" value="1"/>
</dbReference>
<feature type="domain" description="Protein kinase" evidence="8">
    <location>
        <begin position="479"/>
        <end position="772"/>
    </location>
</feature>
<dbReference type="Gene3D" id="1.10.510.10">
    <property type="entry name" value="Transferase(Phosphotransferase) domain 1"/>
    <property type="match status" value="1"/>
</dbReference>
<evidence type="ECO:0000256" key="4">
    <source>
        <dbReference type="ARBA" id="ARBA00022777"/>
    </source>
</evidence>
<gene>
    <name evidence="9" type="ORF">OLC1_LOCUS21328</name>
</gene>
<evidence type="ECO:0000256" key="5">
    <source>
        <dbReference type="ARBA" id="ARBA00022840"/>
    </source>
</evidence>
<protein>
    <submittedName>
        <fullName evidence="9">OLC1v1015405C4</fullName>
    </submittedName>
</protein>
<evidence type="ECO:0000256" key="2">
    <source>
        <dbReference type="ARBA" id="ARBA00022679"/>
    </source>
</evidence>